<comment type="subcellular location">
    <subcellularLocation>
        <location evidence="1 7">Bacterial flagellum</location>
    </subcellularLocation>
    <subcellularLocation>
        <location evidence="2 7">Secreted</location>
    </subcellularLocation>
</comment>
<keyword evidence="11" id="KW-0969">Cilium</keyword>
<dbReference type="PANTHER" id="PTHR30033:SF1">
    <property type="entry name" value="FLAGELLAR HOOK-ASSOCIATED PROTEIN 1"/>
    <property type="match status" value="1"/>
</dbReference>
<dbReference type="NCBIfam" id="TIGR02492">
    <property type="entry name" value="flgK_ends"/>
    <property type="match status" value="1"/>
</dbReference>
<proteinExistence type="inferred from homology"/>
<evidence type="ECO:0000256" key="1">
    <source>
        <dbReference type="ARBA" id="ARBA00004365"/>
    </source>
</evidence>
<dbReference type="InterPro" id="IPR053927">
    <property type="entry name" value="FlgK_helical"/>
</dbReference>
<dbReference type="InterPro" id="IPR001444">
    <property type="entry name" value="Flag_bb_rod_N"/>
</dbReference>
<dbReference type="EMBL" id="LT629757">
    <property type="protein sequence ID" value="SDS42946.1"/>
    <property type="molecule type" value="Genomic_DNA"/>
</dbReference>
<evidence type="ECO:0000256" key="5">
    <source>
        <dbReference type="ARBA" id="ARBA00022525"/>
    </source>
</evidence>
<dbReference type="GO" id="GO:0005576">
    <property type="term" value="C:extracellular region"/>
    <property type="evidence" value="ECO:0007669"/>
    <property type="project" value="UniProtKB-SubCell"/>
</dbReference>
<dbReference type="Pfam" id="PF06429">
    <property type="entry name" value="Flg_bbr_C"/>
    <property type="match status" value="1"/>
</dbReference>
<dbReference type="SUPFAM" id="SSF64518">
    <property type="entry name" value="Phase 1 flagellin"/>
    <property type="match status" value="1"/>
</dbReference>
<keyword evidence="5 7" id="KW-0964">Secreted</keyword>
<evidence type="ECO:0000256" key="3">
    <source>
        <dbReference type="ARBA" id="ARBA00009677"/>
    </source>
</evidence>
<evidence type="ECO:0000256" key="2">
    <source>
        <dbReference type="ARBA" id="ARBA00004613"/>
    </source>
</evidence>
<dbReference type="PANTHER" id="PTHR30033">
    <property type="entry name" value="FLAGELLAR HOOK-ASSOCIATED PROTEIN 1"/>
    <property type="match status" value="1"/>
</dbReference>
<feature type="domain" description="Flagellar hook-associated protein FlgK helical" evidence="10">
    <location>
        <begin position="101"/>
        <end position="335"/>
    </location>
</feature>
<dbReference type="GO" id="GO:0044780">
    <property type="term" value="P:bacterial-type flagellum assembly"/>
    <property type="evidence" value="ECO:0007669"/>
    <property type="project" value="InterPro"/>
</dbReference>
<reference evidence="12" key="1">
    <citation type="submission" date="2016-10" db="EMBL/GenBank/DDBJ databases">
        <authorList>
            <person name="Varghese N."/>
            <person name="Submissions S."/>
        </authorList>
    </citation>
    <scope>NUCLEOTIDE SEQUENCE [LARGE SCALE GENOMIC DNA]</scope>
    <source>
        <strain evidence="12">DSM 22127</strain>
    </source>
</reference>
<feature type="domain" description="Flagellar basal body rod protein N-terminal" evidence="8">
    <location>
        <begin position="10"/>
        <end position="37"/>
    </location>
</feature>
<evidence type="ECO:0000259" key="9">
    <source>
        <dbReference type="Pfam" id="PF06429"/>
    </source>
</evidence>
<evidence type="ECO:0000256" key="7">
    <source>
        <dbReference type="RuleBase" id="RU362065"/>
    </source>
</evidence>
<keyword evidence="6 7" id="KW-0975">Bacterial flagellum</keyword>
<evidence type="ECO:0000259" key="8">
    <source>
        <dbReference type="Pfam" id="PF00460"/>
    </source>
</evidence>
<dbReference type="InterPro" id="IPR002371">
    <property type="entry name" value="FlgK"/>
</dbReference>
<dbReference type="Proteomes" id="UP000198859">
    <property type="component" value="Chromosome I"/>
</dbReference>
<evidence type="ECO:0000313" key="11">
    <source>
        <dbReference type="EMBL" id="SDS42946.1"/>
    </source>
</evidence>
<organism evidence="11 12">
    <name type="scientific">Nocardioides scoriae</name>
    <dbReference type="NCBI Taxonomy" id="642780"/>
    <lineage>
        <taxon>Bacteria</taxon>
        <taxon>Bacillati</taxon>
        <taxon>Actinomycetota</taxon>
        <taxon>Actinomycetes</taxon>
        <taxon>Propionibacteriales</taxon>
        <taxon>Nocardioidaceae</taxon>
        <taxon>Nocardioides</taxon>
    </lineage>
</organism>
<dbReference type="GO" id="GO:0005198">
    <property type="term" value="F:structural molecule activity"/>
    <property type="evidence" value="ECO:0007669"/>
    <property type="project" value="UniProtKB-UniRule"/>
</dbReference>
<comment type="similarity">
    <text evidence="3 7">Belongs to the flagella basal body rod proteins family.</text>
</comment>
<evidence type="ECO:0000259" key="10">
    <source>
        <dbReference type="Pfam" id="PF22638"/>
    </source>
</evidence>
<accession>A0A1H1S5D2</accession>
<keyword evidence="11" id="KW-0966">Cell projection</keyword>
<protein>
    <recommendedName>
        <fullName evidence="4 7">Flagellar hook-associated protein 1</fullName>
        <shortName evidence="7">HAP1</shortName>
    </recommendedName>
</protein>
<dbReference type="RefSeq" id="WP_091728742.1">
    <property type="nucleotide sequence ID" value="NZ_LT629757.1"/>
</dbReference>
<evidence type="ECO:0000256" key="6">
    <source>
        <dbReference type="ARBA" id="ARBA00023143"/>
    </source>
</evidence>
<dbReference type="Pfam" id="PF22638">
    <property type="entry name" value="FlgK_D1"/>
    <property type="match status" value="1"/>
</dbReference>
<evidence type="ECO:0000256" key="4">
    <source>
        <dbReference type="ARBA" id="ARBA00016244"/>
    </source>
</evidence>
<dbReference type="AlphaFoldDB" id="A0A1H1S5D2"/>
<keyword evidence="11" id="KW-0282">Flagellum</keyword>
<evidence type="ECO:0000313" key="12">
    <source>
        <dbReference type="Proteomes" id="UP000198859"/>
    </source>
</evidence>
<dbReference type="InterPro" id="IPR010930">
    <property type="entry name" value="Flg_bb/hook_C_dom"/>
</dbReference>
<dbReference type="GO" id="GO:0009424">
    <property type="term" value="C:bacterial-type flagellum hook"/>
    <property type="evidence" value="ECO:0007669"/>
    <property type="project" value="UniProtKB-UniRule"/>
</dbReference>
<feature type="domain" description="Flagellar basal-body/hook protein C-terminal" evidence="9">
    <location>
        <begin position="420"/>
        <end position="456"/>
    </location>
</feature>
<sequence>MGTGFSTLGTAMSGLRASRAALDVAANNVANAGTEGYVRRRLETSSVGAPAVPALWSRYDGQGEGVRVDGVQRMTDELLTARVRREHGTQSYLDVRSRSLGRIEGGLAEPGENGLAAALTALQASWQEVSTSPTSSSARSQVLQRAEAVVRGVAGQVAAFGDEAADQRVRLQGDLVEANGVAANLAQTNEAIAAGHLAGTDVNSLLDARDGFARRLAELTGASTTIALDGTAQVSVGGTPWVAGARAGTLAVTAGITPAGDADGRPVALAVTLAGATTATGPLGGEVGGITDVLDHAVPDYLADLSRLVSSLADKVNAQHRQGFDADGNAGGDVFTYDPADVLGSFAVAVTDGRKLAVSAVPGGGLGTGNGEALARTGVSAEYSRVLSGFGTTVADAGRRATVQKVVTGQADTAHDQLAGVSTDEEMVAMVSAQRAFEAASRVMTAVDSMLDTLINRTGLVR</sequence>
<gene>
    <name evidence="7" type="primary">flgK</name>
    <name evidence="11" type="ORF">SAMN04488570_1863</name>
</gene>
<dbReference type="Pfam" id="PF00460">
    <property type="entry name" value="Flg_bb_rod"/>
    <property type="match status" value="1"/>
</dbReference>
<dbReference type="PRINTS" id="PR01005">
    <property type="entry name" value="FLGHOOKAP1"/>
</dbReference>
<dbReference type="STRING" id="642780.SAMN04488570_1863"/>
<name>A0A1H1S5D2_9ACTN</name>
<keyword evidence="12" id="KW-1185">Reference proteome</keyword>